<evidence type="ECO:0000313" key="3">
    <source>
        <dbReference type="Proteomes" id="UP000187550"/>
    </source>
</evidence>
<feature type="transmembrane region" description="Helical" evidence="1">
    <location>
        <begin position="78"/>
        <end position="94"/>
    </location>
</feature>
<proteinExistence type="predicted"/>
<evidence type="ECO:0008006" key="4">
    <source>
        <dbReference type="Google" id="ProtNLM"/>
    </source>
</evidence>
<feature type="transmembrane region" description="Helical" evidence="1">
    <location>
        <begin position="50"/>
        <end position="66"/>
    </location>
</feature>
<feature type="transmembrane region" description="Helical" evidence="1">
    <location>
        <begin position="6"/>
        <end position="23"/>
    </location>
</feature>
<dbReference type="AlphaFoldDB" id="A0A1U7PRX6"/>
<dbReference type="OrthoDB" id="2428213at2"/>
<keyword evidence="1" id="KW-0472">Membrane</keyword>
<keyword evidence="1" id="KW-0812">Transmembrane</keyword>
<dbReference type="RefSeq" id="WP_076759087.1">
    <property type="nucleotide sequence ID" value="NZ_FTPL01000003.1"/>
</dbReference>
<dbReference type="InterPro" id="IPR025441">
    <property type="entry name" value="DUF4181"/>
</dbReference>
<evidence type="ECO:0000313" key="2">
    <source>
        <dbReference type="EMBL" id="SIT88985.1"/>
    </source>
</evidence>
<sequence length="133" mass="15656">MIIIIGFLAILSMLTFSFIVRKWSNSSYTKWFTPYYVNDRHKKLDRRMRLILLILILTYFLFVITGDRFDRLPWYLEPWSLICIPFAASAFLQARMEKKYAKNQKAYVATLAETAFGTILLLTLAATRFFGYA</sequence>
<name>A0A1U7PRX6_9BACI</name>
<gene>
    <name evidence="2" type="ORF">SAMN05428946_2352</name>
</gene>
<reference evidence="3" key="1">
    <citation type="submission" date="2017-01" db="EMBL/GenBank/DDBJ databases">
        <authorList>
            <person name="Varghese N."/>
            <person name="Submissions S."/>
        </authorList>
    </citation>
    <scope>NUCLEOTIDE SEQUENCE [LARGE SCALE GENOMIC DNA]</scope>
    <source>
        <strain evidence="3">MNA4</strain>
    </source>
</reference>
<keyword evidence="1" id="KW-1133">Transmembrane helix</keyword>
<dbReference type="Proteomes" id="UP000187550">
    <property type="component" value="Unassembled WGS sequence"/>
</dbReference>
<keyword evidence="3" id="KW-1185">Reference proteome</keyword>
<dbReference type="EMBL" id="FTPL01000003">
    <property type="protein sequence ID" value="SIT88985.1"/>
    <property type="molecule type" value="Genomic_DNA"/>
</dbReference>
<accession>A0A1U7PRX6</accession>
<dbReference type="Pfam" id="PF13789">
    <property type="entry name" value="DUF4181"/>
    <property type="match status" value="1"/>
</dbReference>
<protein>
    <recommendedName>
        <fullName evidence="4">DUF4181 domain-containing protein</fullName>
    </recommendedName>
</protein>
<dbReference type="STRING" id="550447.SAMN05428946_2352"/>
<evidence type="ECO:0000256" key="1">
    <source>
        <dbReference type="SAM" id="Phobius"/>
    </source>
</evidence>
<feature type="transmembrane region" description="Helical" evidence="1">
    <location>
        <begin position="106"/>
        <end position="130"/>
    </location>
</feature>
<organism evidence="2 3">
    <name type="scientific">Edaphobacillus lindanitolerans</name>
    <dbReference type="NCBI Taxonomy" id="550447"/>
    <lineage>
        <taxon>Bacteria</taxon>
        <taxon>Bacillati</taxon>
        <taxon>Bacillota</taxon>
        <taxon>Bacilli</taxon>
        <taxon>Bacillales</taxon>
        <taxon>Bacillaceae</taxon>
        <taxon>Edaphobacillus</taxon>
    </lineage>
</organism>